<dbReference type="InterPro" id="IPR015421">
    <property type="entry name" value="PyrdxlP-dep_Trfase_major"/>
</dbReference>
<evidence type="ECO:0000256" key="3">
    <source>
        <dbReference type="PIRSR" id="PIRSR000390-2"/>
    </source>
</evidence>
<evidence type="ECO:0000256" key="1">
    <source>
        <dbReference type="ARBA" id="ARBA00037999"/>
    </source>
</evidence>
<dbReference type="PANTHER" id="PTHR30244">
    <property type="entry name" value="TRANSAMINASE"/>
    <property type="match status" value="1"/>
</dbReference>
<feature type="modified residue" description="N6-(pyridoxal phosphate)lysine" evidence="3">
    <location>
        <position position="181"/>
    </location>
</feature>
<organism evidence="5 6">
    <name type="scientific">Sulfurimonas denitrificans (strain ATCC 33889 / DSM 1251)</name>
    <name type="common">Thiomicrospira denitrificans (strain ATCC 33889 / DSM 1251)</name>
    <dbReference type="NCBI Taxonomy" id="326298"/>
    <lineage>
        <taxon>Bacteria</taxon>
        <taxon>Pseudomonadati</taxon>
        <taxon>Campylobacterota</taxon>
        <taxon>Epsilonproteobacteria</taxon>
        <taxon>Campylobacterales</taxon>
        <taxon>Sulfurimonadaceae</taxon>
        <taxon>Sulfurimonas</taxon>
    </lineage>
</organism>
<evidence type="ECO:0000256" key="4">
    <source>
        <dbReference type="RuleBase" id="RU004508"/>
    </source>
</evidence>
<dbReference type="InterPro" id="IPR015422">
    <property type="entry name" value="PyrdxlP-dep_Trfase_small"/>
</dbReference>
<dbReference type="InterPro" id="IPR015424">
    <property type="entry name" value="PyrdxlP-dep_Trfase"/>
</dbReference>
<dbReference type="KEGG" id="tdn:Suden_0190"/>
<dbReference type="Gene3D" id="3.90.1150.10">
    <property type="entry name" value="Aspartate Aminotransferase, domain 1"/>
    <property type="match status" value="1"/>
</dbReference>
<evidence type="ECO:0000256" key="2">
    <source>
        <dbReference type="PIRSR" id="PIRSR000390-1"/>
    </source>
</evidence>
<dbReference type="GO" id="GO:0030170">
    <property type="term" value="F:pyridoxal phosphate binding"/>
    <property type="evidence" value="ECO:0007669"/>
    <property type="project" value="TreeGrafter"/>
</dbReference>
<comment type="similarity">
    <text evidence="1 4">Belongs to the DegT/DnrJ/EryC1 family.</text>
</comment>
<dbReference type="eggNOG" id="COG0399">
    <property type="taxonomic scope" value="Bacteria"/>
</dbReference>
<dbReference type="RefSeq" id="WP_011371826.1">
    <property type="nucleotide sequence ID" value="NC_007575.1"/>
</dbReference>
<dbReference type="GO" id="GO:0000271">
    <property type="term" value="P:polysaccharide biosynthetic process"/>
    <property type="evidence" value="ECO:0007669"/>
    <property type="project" value="TreeGrafter"/>
</dbReference>
<dbReference type="AlphaFoldDB" id="Q30U60"/>
<dbReference type="CDD" id="cd00616">
    <property type="entry name" value="AHBA_syn"/>
    <property type="match status" value="1"/>
</dbReference>
<feature type="active site" description="Proton acceptor" evidence="2">
    <location>
        <position position="181"/>
    </location>
</feature>
<dbReference type="HOGENOM" id="CLU_033332_7_2_7"/>
<dbReference type="STRING" id="326298.Suden_0190"/>
<dbReference type="EMBL" id="CP000153">
    <property type="protein sequence ID" value="ABB43471.1"/>
    <property type="molecule type" value="Genomic_DNA"/>
</dbReference>
<keyword evidence="5" id="KW-0808">Transferase</keyword>
<gene>
    <name evidence="5" type="ordered locus">Suden_0190</name>
</gene>
<evidence type="ECO:0000313" key="6">
    <source>
        <dbReference type="Proteomes" id="UP000002714"/>
    </source>
</evidence>
<dbReference type="OrthoDB" id="9766188at2"/>
<dbReference type="InterPro" id="IPR000653">
    <property type="entry name" value="DegT/StrS_aminotransferase"/>
</dbReference>
<dbReference type="Proteomes" id="UP000002714">
    <property type="component" value="Chromosome"/>
</dbReference>
<evidence type="ECO:0000313" key="5">
    <source>
        <dbReference type="EMBL" id="ABB43471.1"/>
    </source>
</evidence>
<proteinExistence type="inferred from homology"/>
<protein>
    <submittedName>
        <fullName evidence="5">DegT/DnrJ/EryC1/StrS aminotransferase</fullName>
    </submittedName>
</protein>
<sequence>MNIPISKPYFDECEDENILKPLHSGWVVQGKFVQEFQTLFASHVEVKYAHATTSCTTALHLALVALDIGADDEVIIPSFTYIATANVVEHVGAKPLFCDIELDSFNMDVSKIETLITKKTKVIIAVNLFGLCANLEEIIKLAKKYNLKVIEDSACGFDAWLGQKHSGTFGDIGCFSFHPRKSLCTGEGGMLITNDDELNSKIAQLKDHGASKSDMLRHKEGGSLLPEFNFAGFNYRMTDMQGALGVCQMKKASEIMCKKRILAKRYDEALKELNFLQVPTFSVEYVHGYQSYVCLFTDSQDVRNLTKEKIDIINIKRNIFMKKLESCGIATRQGTHAVHTLGFYKEKYDLKSEDFLMSYAADRLTIALPLYPQMSDEEFDYVVSQLKSCSNSE</sequence>
<dbReference type="PANTHER" id="PTHR30244:SF34">
    <property type="entry name" value="DTDP-4-AMINO-4,6-DIDEOXYGALACTOSE TRANSAMINASE"/>
    <property type="match status" value="1"/>
</dbReference>
<accession>Q30U60</accession>
<dbReference type="Pfam" id="PF01041">
    <property type="entry name" value="DegT_DnrJ_EryC1"/>
    <property type="match status" value="1"/>
</dbReference>
<name>Q30U60_SULDN</name>
<keyword evidence="5" id="KW-0032">Aminotransferase</keyword>
<dbReference type="Gene3D" id="3.40.640.10">
    <property type="entry name" value="Type I PLP-dependent aspartate aminotransferase-like (Major domain)"/>
    <property type="match status" value="1"/>
</dbReference>
<dbReference type="SUPFAM" id="SSF53383">
    <property type="entry name" value="PLP-dependent transferases"/>
    <property type="match status" value="1"/>
</dbReference>
<reference evidence="5 6" key="1">
    <citation type="journal article" date="2008" name="Appl. Environ. Microbiol.">
        <title>Genome of the epsilonproteobacterial chemolithoautotroph Sulfurimonas denitrificans.</title>
        <authorList>
            <person name="Sievert S.M."/>
            <person name="Scott K.M."/>
            <person name="Klotz M.G."/>
            <person name="Chain P.S.G."/>
            <person name="Hauser L.J."/>
            <person name="Hemp J."/>
            <person name="Huegler M."/>
            <person name="Land M."/>
            <person name="Lapidus A."/>
            <person name="Larimer F.W."/>
            <person name="Lucas S."/>
            <person name="Malfatti S.A."/>
            <person name="Meyer F."/>
            <person name="Paulsen I.T."/>
            <person name="Ren Q."/>
            <person name="Simon J."/>
            <person name="Bailey K."/>
            <person name="Diaz E."/>
            <person name="Fitzpatrick K.A."/>
            <person name="Glover B."/>
            <person name="Gwatney N."/>
            <person name="Korajkic A."/>
            <person name="Long A."/>
            <person name="Mobberley J.M."/>
            <person name="Pantry S.N."/>
            <person name="Pazder G."/>
            <person name="Peterson S."/>
            <person name="Quintanilla J.D."/>
            <person name="Sprinkle R."/>
            <person name="Stephens J."/>
            <person name="Thomas P."/>
            <person name="Vaughn R."/>
            <person name="Weber M.J."/>
            <person name="Wooten L.L."/>
        </authorList>
    </citation>
    <scope>NUCLEOTIDE SEQUENCE [LARGE SCALE GENOMIC DNA]</scope>
    <source>
        <strain evidence="6">ATCC 33889 / DSM 1251</strain>
    </source>
</reference>
<keyword evidence="6" id="KW-1185">Reference proteome</keyword>
<dbReference type="GO" id="GO:0008483">
    <property type="term" value="F:transaminase activity"/>
    <property type="evidence" value="ECO:0007669"/>
    <property type="project" value="UniProtKB-KW"/>
</dbReference>
<dbReference type="PIRSF" id="PIRSF000390">
    <property type="entry name" value="PLP_StrS"/>
    <property type="match status" value="1"/>
</dbReference>
<keyword evidence="3 4" id="KW-0663">Pyridoxal phosphate</keyword>